<dbReference type="FunFam" id="3.40.50.10190:FF:000029">
    <property type="entry name" value="DNA topoisomerase II binding protein 1"/>
    <property type="match status" value="1"/>
</dbReference>
<dbReference type="GO" id="GO:0005813">
    <property type="term" value="C:centrosome"/>
    <property type="evidence" value="ECO:0007669"/>
    <property type="project" value="UniProtKB-SubCell"/>
</dbReference>
<evidence type="ECO:0000256" key="15">
    <source>
        <dbReference type="ARBA" id="ARBA00071927"/>
    </source>
</evidence>
<evidence type="ECO:0000256" key="1">
    <source>
        <dbReference type="ARBA" id="ARBA00004123"/>
    </source>
</evidence>
<dbReference type="InterPro" id="IPR036420">
    <property type="entry name" value="BRCT_dom_sf"/>
</dbReference>
<feature type="region of interest" description="Disordered" evidence="18">
    <location>
        <begin position="797"/>
        <end position="819"/>
    </location>
</feature>
<dbReference type="CDD" id="cd17737">
    <property type="entry name" value="BRCT_TopBP1_rpt1"/>
    <property type="match status" value="1"/>
</dbReference>
<evidence type="ECO:0000256" key="16">
    <source>
        <dbReference type="ARBA" id="ARBA00075124"/>
    </source>
</evidence>
<dbReference type="GO" id="GO:0006281">
    <property type="term" value="P:DNA repair"/>
    <property type="evidence" value="ECO:0007669"/>
    <property type="project" value="UniProtKB-KW"/>
</dbReference>
<dbReference type="FunFam" id="3.40.50.10190:FF:000018">
    <property type="entry name" value="DNA topoisomerase 2-binding protein 1"/>
    <property type="match status" value="1"/>
</dbReference>
<dbReference type="GO" id="GO:0000922">
    <property type="term" value="C:spindle pole"/>
    <property type="evidence" value="ECO:0007669"/>
    <property type="project" value="UniProtKB-SubCell"/>
</dbReference>
<keyword evidence="12" id="KW-0206">Cytoskeleton</keyword>
<feature type="domain" description="BRCT" evidence="19">
    <location>
        <begin position="200"/>
        <end position="289"/>
    </location>
</feature>
<keyword evidence="9" id="KW-0227">DNA damage</keyword>
<evidence type="ECO:0000256" key="14">
    <source>
        <dbReference type="ARBA" id="ARBA00061360"/>
    </source>
</evidence>
<feature type="compositionally biased region" description="Basic and acidic residues" evidence="18">
    <location>
        <begin position="1016"/>
        <end position="1027"/>
    </location>
</feature>
<gene>
    <name evidence="20" type="ORF">NYPRO_LOCUS6260</name>
</gene>
<evidence type="ECO:0000256" key="17">
    <source>
        <dbReference type="ARBA" id="ARBA00081949"/>
    </source>
</evidence>
<keyword evidence="13" id="KW-0539">Nucleus</keyword>
<feature type="region of interest" description="Disordered" evidence="18">
    <location>
        <begin position="1492"/>
        <end position="1518"/>
    </location>
</feature>
<dbReference type="SMART" id="SM00292">
    <property type="entry name" value="BRCT"/>
    <property type="match status" value="9"/>
</dbReference>
<dbReference type="SUPFAM" id="SSF48201">
    <property type="entry name" value="Uteroglobin-like"/>
    <property type="match status" value="1"/>
</dbReference>
<feature type="compositionally biased region" description="Polar residues" evidence="18">
    <location>
        <begin position="1033"/>
        <end position="1048"/>
    </location>
</feature>
<dbReference type="PANTHER" id="PTHR13561">
    <property type="entry name" value="DNA REPLICATION REGULATOR DPB11-RELATED"/>
    <property type="match status" value="1"/>
</dbReference>
<dbReference type="InterPro" id="IPR049936">
    <property type="entry name" value="TopBP1_BRCT_8"/>
</dbReference>
<dbReference type="PANTHER" id="PTHR13561:SF20">
    <property type="entry name" value="DNA TOPOISOMERASE 2-BINDING PROTEIN 1"/>
    <property type="match status" value="1"/>
</dbReference>
<dbReference type="CDD" id="cd17718">
    <property type="entry name" value="BRCT_TopBP1_rpt3"/>
    <property type="match status" value="1"/>
</dbReference>
<evidence type="ECO:0000256" key="10">
    <source>
        <dbReference type="ARBA" id="ARBA00023125"/>
    </source>
</evidence>
<feature type="domain" description="BRCT" evidence="19">
    <location>
        <begin position="544"/>
        <end position="629"/>
    </location>
</feature>
<evidence type="ECO:0000256" key="13">
    <source>
        <dbReference type="ARBA" id="ARBA00023242"/>
    </source>
</evidence>
<dbReference type="FunFam" id="3.40.50.10190:FF:000022">
    <property type="entry name" value="DNA topoisomerase II binding protein 1"/>
    <property type="match status" value="1"/>
</dbReference>
<dbReference type="CDD" id="cd17728">
    <property type="entry name" value="BRCT_TopBP1_rpt8"/>
    <property type="match status" value="1"/>
</dbReference>
<evidence type="ECO:0000256" key="11">
    <source>
        <dbReference type="ARBA" id="ARBA00023204"/>
    </source>
</evidence>
<keyword evidence="8" id="KW-0677">Repeat</keyword>
<dbReference type="FunFam" id="3.40.50.10190:FF:000021">
    <property type="entry name" value="DNA topoisomerase II binding protein 1"/>
    <property type="match status" value="1"/>
</dbReference>
<keyword evidence="7" id="KW-0597">Phosphoprotein</keyword>
<evidence type="ECO:0000256" key="12">
    <source>
        <dbReference type="ARBA" id="ARBA00023212"/>
    </source>
</evidence>
<proteinExistence type="inferred from homology"/>
<dbReference type="InterPro" id="IPR049542">
    <property type="entry name" value="TopBP1-like_BRCT0"/>
</dbReference>
<dbReference type="FunFam" id="3.40.50.10190:FF:000028">
    <property type="entry name" value="DNA topoisomerase 2-binding protein 1 isoform X1"/>
    <property type="match status" value="1"/>
</dbReference>
<dbReference type="InterPro" id="IPR044737">
    <property type="entry name" value="TopBP1_BRCT_1"/>
</dbReference>
<feature type="region of interest" description="Disordered" evidence="18">
    <location>
        <begin position="1010"/>
        <end position="1054"/>
    </location>
</feature>
<dbReference type="EMBL" id="CAJHUB010000671">
    <property type="protein sequence ID" value="CAD7673465.1"/>
    <property type="molecule type" value="Genomic_DNA"/>
</dbReference>
<feature type="domain" description="BRCT" evidence="19">
    <location>
        <begin position="656"/>
        <end position="734"/>
    </location>
</feature>
<dbReference type="Gene3D" id="3.40.50.10190">
    <property type="entry name" value="BRCT domain"/>
    <property type="match status" value="9"/>
</dbReference>
<dbReference type="InterPro" id="IPR059215">
    <property type="entry name" value="BRCT2_TopBP1-like"/>
</dbReference>
<feature type="domain" description="BRCT" evidence="19">
    <location>
        <begin position="1265"/>
        <end position="1347"/>
    </location>
</feature>
<dbReference type="CDD" id="cd17738">
    <property type="entry name" value="BRCT_TopBP1_rpt7"/>
    <property type="match status" value="1"/>
</dbReference>
<evidence type="ECO:0000256" key="6">
    <source>
        <dbReference type="ARBA" id="ARBA00022490"/>
    </source>
</evidence>
<dbReference type="CDD" id="cd18434">
    <property type="entry name" value="BRCT_TopBP1_rpt5"/>
    <property type="match status" value="1"/>
</dbReference>
<evidence type="ECO:0000313" key="21">
    <source>
        <dbReference type="Proteomes" id="UP000645828"/>
    </source>
</evidence>
<feature type="domain" description="BRCT" evidence="19">
    <location>
        <begin position="360"/>
        <end position="450"/>
    </location>
</feature>
<keyword evidence="21" id="KW-1185">Reference proteome</keyword>
<dbReference type="Pfam" id="PF00533">
    <property type="entry name" value="BRCT"/>
    <property type="match status" value="7"/>
</dbReference>
<dbReference type="CDD" id="cd17731">
    <property type="entry name" value="BRCT_TopBP1_rpt2_like"/>
    <property type="match status" value="1"/>
</dbReference>
<evidence type="ECO:0000256" key="5">
    <source>
        <dbReference type="ARBA" id="ARBA00022454"/>
    </source>
</evidence>
<dbReference type="Pfam" id="PF21298">
    <property type="entry name" value="TopBP1_BRCT0"/>
    <property type="match status" value="1"/>
</dbReference>
<feature type="domain" description="BRCT" evidence="19">
    <location>
        <begin position="106"/>
        <end position="194"/>
    </location>
</feature>
<keyword evidence="10" id="KW-0238">DNA-binding</keyword>
<comment type="subcellular location">
    <subcellularLocation>
        <location evidence="2">Chromosome</location>
    </subcellularLocation>
    <subcellularLocation>
        <location evidence="3">Cytoplasm</location>
        <location evidence="3">Cytoskeleton</location>
        <location evidence="3">Microtubule organizing center</location>
        <location evidence="3">Centrosome</location>
    </subcellularLocation>
    <subcellularLocation>
        <location evidence="4">Cytoplasm</location>
        <location evidence="4">Cytoskeleton</location>
        <location evidence="4">Spindle pole</location>
    </subcellularLocation>
    <subcellularLocation>
        <location evidence="1">Nucleus</location>
    </subcellularLocation>
</comment>
<dbReference type="GO" id="GO:0005634">
    <property type="term" value="C:nucleus"/>
    <property type="evidence" value="ECO:0007669"/>
    <property type="project" value="UniProtKB-SubCell"/>
</dbReference>
<dbReference type="GO" id="GO:0006270">
    <property type="term" value="P:DNA replication initiation"/>
    <property type="evidence" value="ECO:0007669"/>
    <property type="project" value="TreeGrafter"/>
</dbReference>
<reference evidence="20" key="1">
    <citation type="submission" date="2020-12" db="EMBL/GenBank/DDBJ databases">
        <authorList>
            <consortium name="Molecular Ecology Group"/>
        </authorList>
    </citation>
    <scope>NUCLEOTIDE SEQUENCE</scope>
    <source>
        <strain evidence="20">TBG_1078</strain>
    </source>
</reference>
<organism evidence="20 21">
    <name type="scientific">Nyctereutes procyonoides</name>
    <name type="common">Raccoon dog</name>
    <name type="synonym">Canis procyonoides</name>
    <dbReference type="NCBI Taxonomy" id="34880"/>
    <lineage>
        <taxon>Eukaryota</taxon>
        <taxon>Metazoa</taxon>
        <taxon>Chordata</taxon>
        <taxon>Craniata</taxon>
        <taxon>Vertebrata</taxon>
        <taxon>Euteleostomi</taxon>
        <taxon>Mammalia</taxon>
        <taxon>Eutheria</taxon>
        <taxon>Laurasiatheria</taxon>
        <taxon>Carnivora</taxon>
        <taxon>Caniformia</taxon>
        <taxon>Canidae</taxon>
        <taxon>Nyctereutes</taxon>
    </lineage>
</organism>
<sequence length="1518" mass="170499">MGEKIGWILKVELIGLKYRWKILCAFFHFFFFQSIKEFQSEEYLQIITEEEALKIQENDRSLYICDPFSGVVFDHLKKLGCRIVGPQVVIFCMHHQRCVPRAEHPVYNMVMSDVTISCTSLEKDKREEVHKYVQMMGGRVYRDLNISVTHLIAGEVGSKKYLVAANLKKPILLPSWIKTLWEKSQEKKISRYTDVNMEDFKCPIFLGCIICVTGLCSLDRKSVQQLTVKHGGQYMGQLKMNECTHLIVQEPKGQKYECAKRWNVHCVTTQWFFDSVDKGFCQDESIYKTEPRPETKTMPDTSTPTGQIHTVDSRTLSDVSHISNINASCINESMCNSVLNSKVEPTLENLENLDVSAFQAPEDLLDGCRIYLCGFSGRRLDKLRRLINSGGGVRFNQLNEDVTHVIVGDYDDELKQFWDKSAHRPHVVGAKWLLECFSKGYMLPEEPYIHANYQPVEIPVSDQPENKTALLKKNNSFSKKDFASDEKHEQADEDLLSQYVNNNPTVGEAVKSEVEPFNDSTHISPQEENQSSVTHCLPDASTTTEEGLFSQKSFLVLGFSNENESNIANIIRENAGKVVSLQSRIVADYAVVPLLGCEVEATVGEVVTNTWLVTCIDYQTLIDPKSNPLFMPVPVMAGMTPLDDCVISFSQCAGAEKDSLTFLANRLGASVQEFFVRKSNAKKGMFASTHLVLKEPGGSKYEAAKKWNLPAVTISWLLETARMGKRANESHFLIEKSTKEEQSLETEITNKVNLNPDTPEQPVAHLETQRKTAVTPLDMNRFQSRAFHAVISQHTKQVSTSSPVGQPLQKEPSLHLDTPSKFLSKDKLFKPSFDVKDALAALETPGGPSQQKRKLSTPLSEVIVRNLKLALANSSRNAVALSASPRLKDAQSEKDEAPKPLHKVVVCVSKKLSKKQSELNGIAASLGADYRWSFDETVTHFIYQGRPNDTNREYKSVKERGVHIVSEHWLLECAQEYKHLPESLYPHTYNPKMSLDISTVQDGRISNSRLLSADATTKDDEPDHLPGEENDIDNMTTSKKESATSNGDGRNDSKGALTQTLEMRENFQKQLQEIMSATSIVKPQGPRASLSRSGCNSASSTPDSTRSARSGRSRVLEALRQSRQTVPDINTEPSQNEQIIWDDPTAREERARLASNLQWPSCPTQYSELQVDIKKLEDSPFQEPLHDPEIAEQAVCDSGNMCVTEAPKHPTSEELETPVKDSHLIPTPQAPSIAFPLANPPVAPHPREKIITIEETHEDSKKQYIFQLSSLNPQERIDYCHLIEKLGGLVIEKQCFDPNCTHIVVGHPLRNEKYLASVAAGKWVLHRSYLEACRTAGHFVLEEDYEWGSSSILDVLTGINVQQRRLALAAMRWRKKIQQRQESGIVEGAFSGWKVILHVDQSREAGFKRLLQSGGAKVLPGHSVPLFKEATHLFSDFNKLKPDDSGVNIAEAAAQNVYCLKTEYIADYLMQESPPPVENYCLPEAVSFLQNNKEPGPGLSQKRKAPTEKNKIKRPRVN</sequence>
<feature type="region of interest" description="Disordered" evidence="18">
    <location>
        <begin position="1080"/>
        <end position="1114"/>
    </location>
</feature>
<accession>A0A811YCF1</accession>
<comment type="caution">
    <text evidence="20">The sequence shown here is derived from an EMBL/GenBank/DDBJ whole genome shotgun (WGS) entry which is preliminary data.</text>
</comment>
<keyword evidence="11" id="KW-0234">DNA repair</keyword>
<evidence type="ECO:0000256" key="3">
    <source>
        <dbReference type="ARBA" id="ARBA00004300"/>
    </source>
</evidence>
<evidence type="ECO:0000256" key="9">
    <source>
        <dbReference type="ARBA" id="ARBA00022763"/>
    </source>
</evidence>
<evidence type="ECO:0000256" key="7">
    <source>
        <dbReference type="ARBA" id="ARBA00022553"/>
    </source>
</evidence>
<dbReference type="CDD" id="cd17749">
    <property type="entry name" value="BRCT_TopBP1_rpt4"/>
    <property type="match status" value="1"/>
</dbReference>
<dbReference type="GO" id="GO:0003677">
    <property type="term" value="F:DNA binding"/>
    <property type="evidence" value="ECO:0007669"/>
    <property type="project" value="UniProtKB-KW"/>
</dbReference>
<dbReference type="PROSITE" id="PS50172">
    <property type="entry name" value="BRCT"/>
    <property type="match status" value="7"/>
</dbReference>
<evidence type="ECO:0000256" key="4">
    <source>
        <dbReference type="ARBA" id="ARBA00004647"/>
    </source>
</evidence>
<evidence type="ECO:0000256" key="2">
    <source>
        <dbReference type="ARBA" id="ARBA00004286"/>
    </source>
</evidence>
<comment type="similarity">
    <text evidence="14">Belongs to the TOPBP1 family.</text>
</comment>
<evidence type="ECO:0000256" key="8">
    <source>
        <dbReference type="ARBA" id="ARBA00022737"/>
    </source>
</evidence>
<dbReference type="GO" id="GO:0033314">
    <property type="term" value="P:mitotic DNA replication checkpoint signaling"/>
    <property type="evidence" value="ECO:0007669"/>
    <property type="project" value="TreeGrafter"/>
</dbReference>
<protein>
    <recommendedName>
        <fullName evidence="15">DNA topoisomerase 2-binding protein 1</fullName>
    </recommendedName>
    <alternativeName>
        <fullName evidence="16">DNA topoisomerase II-beta-binding protein 1</fullName>
    </alternativeName>
    <alternativeName>
        <fullName evidence="17">DNA topoisomerase II-binding protein 1</fullName>
    </alternativeName>
</protein>
<evidence type="ECO:0000256" key="18">
    <source>
        <dbReference type="SAM" id="MobiDB-lite"/>
    </source>
</evidence>
<dbReference type="InterPro" id="IPR001357">
    <property type="entry name" value="BRCT_dom"/>
</dbReference>
<evidence type="ECO:0000259" key="19">
    <source>
        <dbReference type="PROSITE" id="PS50172"/>
    </source>
</evidence>
<dbReference type="Proteomes" id="UP000645828">
    <property type="component" value="Unassembled WGS sequence"/>
</dbReference>
<name>A0A811YCF1_NYCPR</name>
<feature type="domain" description="BRCT" evidence="19">
    <location>
        <begin position="896"/>
        <end position="987"/>
    </location>
</feature>
<dbReference type="GO" id="GO:0007095">
    <property type="term" value="P:mitotic G2 DNA damage checkpoint signaling"/>
    <property type="evidence" value="ECO:0007669"/>
    <property type="project" value="TreeGrafter"/>
</dbReference>
<feature type="compositionally biased region" description="Polar residues" evidence="18">
    <location>
        <begin position="1090"/>
        <end position="1110"/>
    </location>
</feature>
<dbReference type="GO" id="GO:0005694">
    <property type="term" value="C:chromosome"/>
    <property type="evidence" value="ECO:0007669"/>
    <property type="project" value="UniProtKB-SubCell"/>
</dbReference>
<dbReference type="SUPFAM" id="SSF52113">
    <property type="entry name" value="BRCT domain"/>
    <property type="match status" value="6"/>
</dbReference>
<dbReference type="CDD" id="cd17727">
    <property type="entry name" value="BRCT_TopBP1_rpt6"/>
    <property type="match status" value="1"/>
</dbReference>
<evidence type="ECO:0000313" key="20">
    <source>
        <dbReference type="EMBL" id="CAD7673465.1"/>
    </source>
</evidence>
<dbReference type="Pfam" id="PF23294">
    <property type="entry name" value="BRCT_TopB1_SLF1"/>
    <property type="match status" value="1"/>
</dbReference>
<dbReference type="InterPro" id="IPR057595">
    <property type="entry name" value="TopB1_SLF1_BRCT"/>
</dbReference>
<dbReference type="FunFam" id="3.40.50.10190:FF:000010">
    <property type="entry name" value="DNA topoisomerase II binding protein 1"/>
    <property type="match status" value="1"/>
</dbReference>
<dbReference type="FunFam" id="3.40.50.10190:FF:000023">
    <property type="entry name" value="DNA topoisomerase II binding protein 1"/>
    <property type="match status" value="1"/>
</dbReference>
<keyword evidence="5" id="KW-0158">Chromosome</keyword>
<dbReference type="InterPro" id="IPR035960">
    <property type="entry name" value="Secretoglobin_sf"/>
</dbReference>
<dbReference type="FunFam" id="3.40.50.10190:FF:000020">
    <property type="entry name" value="DNA topoisomerase II binding protein 1"/>
    <property type="match status" value="1"/>
</dbReference>
<keyword evidence="6" id="KW-0963">Cytoplasm</keyword>